<dbReference type="InterPro" id="IPR018378">
    <property type="entry name" value="C-type_lectin_CS"/>
</dbReference>
<keyword evidence="5" id="KW-1185">Reference proteome</keyword>
<dbReference type="InterPro" id="IPR016186">
    <property type="entry name" value="C-type_lectin-like/link_sf"/>
</dbReference>
<feature type="domain" description="C-type lectin" evidence="3">
    <location>
        <begin position="155"/>
        <end position="274"/>
    </location>
</feature>
<dbReference type="CDD" id="cd00037">
    <property type="entry name" value="CLECT"/>
    <property type="match status" value="2"/>
</dbReference>
<protein>
    <recommendedName>
        <fullName evidence="3">C-type lectin domain-containing protein</fullName>
    </recommendedName>
</protein>
<gene>
    <name evidence="4" type="ORF">PMAYCL1PPCAC_03119</name>
</gene>
<dbReference type="PANTHER" id="PTHR22991:SF40">
    <property type="entry name" value="PROTEIN CBG13490"/>
    <property type="match status" value="1"/>
</dbReference>
<evidence type="ECO:0000313" key="4">
    <source>
        <dbReference type="EMBL" id="GMR32924.1"/>
    </source>
</evidence>
<reference evidence="5" key="1">
    <citation type="submission" date="2022-10" db="EMBL/GenBank/DDBJ databases">
        <title>Genome assembly of Pristionchus species.</title>
        <authorList>
            <person name="Yoshida K."/>
            <person name="Sommer R.J."/>
        </authorList>
    </citation>
    <scope>NUCLEOTIDE SEQUENCE [LARGE SCALE GENOMIC DNA]</scope>
    <source>
        <strain evidence="5">RS5460</strain>
    </source>
</reference>
<dbReference type="InterPro" id="IPR000859">
    <property type="entry name" value="CUB_dom"/>
</dbReference>
<feature type="domain" description="C-type lectin" evidence="3">
    <location>
        <begin position="28"/>
        <end position="125"/>
    </location>
</feature>
<feature type="signal peptide" evidence="2">
    <location>
        <begin position="1"/>
        <end position="19"/>
    </location>
</feature>
<dbReference type="InterPro" id="IPR050976">
    <property type="entry name" value="Snaclec"/>
</dbReference>
<dbReference type="SMART" id="SM00034">
    <property type="entry name" value="CLECT"/>
    <property type="match status" value="2"/>
</dbReference>
<keyword evidence="1" id="KW-1015">Disulfide bond</keyword>
<dbReference type="PROSITE" id="PS50041">
    <property type="entry name" value="C_TYPE_LECTIN_2"/>
    <property type="match status" value="2"/>
</dbReference>
<dbReference type="Pfam" id="PF00059">
    <property type="entry name" value="Lectin_C"/>
    <property type="match status" value="2"/>
</dbReference>
<dbReference type="PANTHER" id="PTHR22991">
    <property type="entry name" value="PROTEIN CBG13490"/>
    <property type="match status" value="1"/>
</dbReference>
<accession>A0AAN4Z4F5</accession>
<evidence type="ECO:0000256" key="1">
    <source>
        <dbReference type="ARBA" id="ARBA00023157"/>
    </source>
</evidence>
<sequence>LSSGMTRLLLHTLLPIIVACGPDYDPWFDGYCFRSISASFYADAQKTCDYDGTFVTSIHSEEENKQLRDLAGQGDFFIGLSCDEHNNFVWDDSSNVTYTNFRDASISCASLPAGSRFIAQSDLKWAVGSAHKAICRQLARTIDTCDEFELYDALRHSSCVRLFKKAQSWEEAESTCISHNAHLASIHDGNFNSYVRRSAIANNFLDGIHIGFKYNTTAGGESFNWTDGSASDYSSWASKMPNHNLGDCVAMETGFITGEWVNFDCTSSLPFMCLKEKSSIPTRHQSSGCPRKKEFNSGDDVYSPSFPHSAGVGSCDYMLLGGSGTSKITITIETFETNKCCESLQIISGLVGNNVVQTLSGSVASGTQITVDANSARLHWESTSGVNVRGWQIKFEAH</sequence>
<comment type="caution">
    <text evidence="4">The sequence shown here is derived from an EMBL/GenBank/DDBJ whole genome shotgun (WGS) entry which is preliminary data.</text>
</comment>
<dbReference type="SUPFAM" id="SSF56436">
    <property type="entry name" value="C-type lectin-like"/>
    <property type="match status" value="2"/>
</dbReference>
<dbReference type="Pfam" id="PF00431">
    <property type="entry name" value="CUB"/>
    <property type="match status" value="1"/>
</dbReference>
<dbReference type="InterPro" id="IPR016187">
    <property type="entry name" value="CTDL_fold"/>
</dbReference>
<dbReference type="Proteomes" id="UP001328107">
    <property type="component" value="Unassembled WGS sequence"/>
</dbReference>
<feature type="non-terminal residue" evidence="4">
    <location>
        <position position="1"/>
    </location>
</feature>
<dbReference type="AlphaFoldDB" id="A0AAN4Z4F5"/>
<keyword evidence="2" id="KW-0732">Signal</keyword>
<dbReference type="SMART" id="SM00042">
    <property type="entry name" value="CUB"/>
    <property type="match status" value="1"/>
</dbReference>
<dbReference type="EMBL" id="BTRK01000001">
    <property type="protein sequence ID" value="GMR32924.1"/>
    <property type="molecule type" value="Genomic_DNA"/>
</dbReference>
<evidence type="ECO:0000256" key="2">
    <source>
        <dbReference type="SAM" id="SignalP"/>
    </source>
</evidence>
<organism evidence="4 5">
    <name type="scientific">Pristionchus mayeri</name>
    <dbReference type="NCBI Taxonomy" id="1317129"/>
    <lineage>
        <taxon>Eukaryota</taxon>
        <taxon>Metazoa</taxon>
        <taxon>Ecdysozoa</taxon>
        <taxon>Nematoda</taxon>
        <taxon>Chromadorea</taxon>
        <taxon>Rhabditida</taxon>
        <taxon>Rhabditina</taxon>
        <taxon>Diplogasteromorpha</taxon>
        <taxon>Diplogasteroidea</taxon>
        <taxon>Neodiplogasteridae</taxon>
        <taxon>Pristionchus</taxon>
    </lineage>
</organism>
<proteinExistence type="predicted"/>
<dbReference type="SUPFAM" id="SSF49854">
    <property type="entry name" value="Spermadhesin, CUB domain"/>
    <property type="match status" value="1"/>
</dbReference>
<evidence type="ECO:0000259" key="3">
    <source>
        <dbReference type="PROSITE" id="PS50041"/>
    </source>
</evidence>
<dbReference type="Gene3D" id="2.60.120.290">
    <property type="entry name" value="Spermadhesin, CUB domain"/>
    <property type="match status" value="1"/>
</dbReference>
<dbReference type="InterPro" id="IPR001304">
    <property type="entry name" value="C-type_lectin-like"/>
</dbReference>
<name>A0AAN4Z4F5_9BILA</name>
<evidence type="ECO:0000313" key="5">
    <source>
        <dbReference type="Proteomes" id="UP001328107"/>
    </source>
</evidence>
<feature type="chain" id="PRO_5042815990" description="C-type lectin domain-containing protein" evidence="2">
    <location>
        <begin position="20"/>
        <end position="398"/>
    </location>
</feature>
<dbReference type="InterPro" id="IPR035914">
    <property type="entry name" value="Sperma_CUB_dom_sf"/>
</dbReference>
<dbReference type="Gene3D" id="3.10.100.10">
    <property type="entry name" value="Mannose-Binding Protein A, subunit A"/>
    <property type="match status" value="2"/>
</dbReference>
<dbReference type="PROSITE" id="PS00615">
    <property type="entry name" value="C_TYPE_LECTIN_1"/>
    <property type="match status" value="1"/>
</dbReference>